<name>A0ABY9KY69_9BACI</name>
<dbReference type="Proteomes" id="UP001180087">
    <property type="component" value="Chromosome"/>
</dbReference>
<dbReference type="PANTHER" id="PTHR35788">
    <property type="entry name" value="EXPORTED PROTEIN-RELATED"/>
    <property type="match status" value="1"/>
</dbReference>
<reference evidence="1" key="1">
    <citation type="submission" date="2023-06" db="EMBL/GenBank/DDBJ databases">
        <title>A Treasure from Seagulls: Isolation and Description of Aciduricobacillus qingdaonensis gen. nov., sp. nov., a Rare Obligately Uric Acid-utilizing Member in the Family Bacillaceae.</title>
        <authorList>
            <person name="Liu W."/>
            <person name="Wang B."/>
        </authorList>
    </citation>
    <scope>NUCLEOTIDE SEQUENCE</scope>
    <source>
        <strain evidence="1">44XB</strain>
    </source>
</reference>
<protein>
    <submittedName>
        <fullName evidence="1">VanW family protein</fullName>
    </submittedName>
</protein>
<evidence type="ECO:0000313" key="1">
    <source>
        <dbReference type="EMBL" id="WLV25600.1"/>
    </source>
</evidence>
<dbReference type="InterPro" id="IPR052913">
    <property type="entry name" value="Glycopeptide_resist_protein"/>
</dbReference>
<gene>
    <name evidence="1" type="ORF">QR721_05175</name>
</gene>
<keyword evidence="2" id="KW-1185">Reference proteome</keyword>
<dbReference type="RefSeq" id="WP_348029392.1">
    <property type="nucleotide sequence ID" value="NZ_CP129113.1"/>
</dbReference>
<organism evidence="1 2">
    <name type="scientific">Aciduricibacillus chroicocephali</name>
    <dbReference type="NCBI Taxonomy" id="3054939"/>
    <lineage>
        <taxon>Bacteria</taxon>
        <taxon>Bacillati</taxon>
        <taxon>Bacillota</taxon>
        <taxon>Bacilli</taxon>
        <taxon>Bacillales</taxon>
        <taxon>Bacillaceae</taxon>
        <taxon>Aciduricibacillus</taxon>
    </lineage>
</organism>
<evidence type="ECO:0000313" key="2">
    <source>
        <dbReference type="Proteomes" id="UP001180087"/>
    </source>
</evidence>
<sequence length="285" mass="32332">MFKFLIAIQTAFQFTHFPPEELTIFNEKGKPVQQIQREEAYHFLEDPLFINTRKIDELAAKLNEEVYQAPENAKLGEGNVILPEKTGRELDRQGFKRQYLEFLMEGREDSFKIPTKAVHPRVTAEILSEIQGQKIGSYTTYFPDRNKERTLNIKLAAKAIDSHVVFPGEQFSFNKVVGERTEERGYERAPVIIKGEFAEDIGGGICQVSSTLFNAVNLQGIKIIERYMHSRDVSYVPPGKDATVSWNGPDFVFVNSYNEPILIRASANNGKMHITIQTAEGAQAK</sequence>
<dbReference type="PANTHER" id="PTHR35788:SF1">
    <property type="entry name" value="EXPORTED PROTEIN"/>
    <property type="match status" value="1"/>
</dbReference>
<dbReference type="EMBL" id="CP129113">
    <property type="protein sequence ID" value="WLV25600.1"/>
    <property type="molecule type" value="Genomic_DNA"/>
</dbReference>
<dbReference type="Pfam" id="PF04294">
    <property type="entry name" value="VanW"/>
    <property type="match status" value="1"/>
</dbReference>
<proteinExistence type="predicted"/>
<accession>A0ABY9KY69</accession>
<dbReference type="InterPro" id="IPR007391">
    <property type="entry name" value="Vancomycin_resist_VanW"/>
</dbReference>